<dbReference type="AlphaFoldDB" id="A0A1Y5SMN0"/>
<evidence type="ECO:0000256" key="8">
    <source>
        <dbReference type="PIRSR" id="PIRSR639901-1"/>
    </source>
</evidence>
<evidence type="ECO:0000256" key="4">
    <source>
        <dbReference type="ARBA" id="ARBA00019077"/>
    </source>
</evidence>
<evidence type="ECO:0000256" key="3">
    <source>
        <dbReference type="ARBA" id="ARBA00012621"/>
    </source>
</evidence>
<evidence type="ECO:0000256" key="7">
    <source>
        <dbReference type="ARBA" id="ARBA00049183"/>
    </source>
</evidence>
<comment type="subcellular location">
    <subcellularLocation>
        <location evidence="9">Cell membrane</location>
    </subcellularLocation>
</comment>
<evidence type="ECO:0000256" key="5">
    <source>
        <dbReference type="ARBA" id="ARBA00022679"/>
    </source>
</evidence>
<evidence type="ECO:0000256" key="6">
    <source>
        <dbReference type="ARBA" id="ARBA00031445"/>
    </source>
</evidence>
<comment type="catalytic activity">
    <reaction evidence="7 9">
        <text>lipid IVA (E. coli) + CMP-3-deoxy-beta-D-manno-octulosonate = alpha-Kdo-(2-&gt;6)-lipid IVA (E. coli) + CMP + H(+)</text>
        <dbReference type="Rhea" id="RHEA:28066"/>
        <dbReference type="ChEBI" id="CHEBI:15378"/>
        <dbReference type="ChEBI" id="CHEBI:58603"/>
        <dbReference type="ChEBI" id="CHEBI:60364"/>
        <dbReference type="ChEBI" id="CHEBI:60377"/>
        <dbReference type="ChEBI" id="CHEBI:85987"/>
        <dbReference type="EC" id="2.4.99.12"/>
    </reaction>
</comment>
<dbReference type="RefSeq" id="WP_085864611.1">
    <property type="nucleotide sequence ID" value="NZ_FWFT01000003.1"/>
</dbReference>
<evidence type="ECO:0000256" key="2">
    <source>
        <dbReference type="ARBA" id="ARBA00004713"/>
    </source>
</evidence>
<dbReference type="GO" id="GO:0009245">
    <property type="term" value="P:lipid A biosynthetic process"/>
    <property type="evidence" value="ECO:0007669"/>
    <property type="project" value="TreeGrafter"/>
</dbReference>
<reference evidence="11 12" key="1">
    <citation type="submission" date="2017-03" db="EMBL/GenBank/DDBJ databases">
        <authorList>
            <person name="Afonso C.L."/>
            <person name="Miller P.J."/>
            <person name="Scott M.A."/>
            <person name="Spackman E."/>
            <person name="Goraichik I."/>
            <person name="Dimitrov K.M."/>
            <person name="Suarez D.L."/>
            <person name="Swayne D.E."/>
        </authorList>
    </citation>
    <scope>NUCLEOTIDE SEQUENCE [LARGE SCALE GENOMIC DNA]</scope>
    <source>
        <strain evidence="11 12">CECT 8397</strain>
    </source>
</reference>
<dbReference type="GO" id="GO:0005886">
    <property type="term" value="C:plasma membrane"/>
    <property type="evidence" value="ECO:0007669"/>
    <property type="project" value="UniProtKB-SubCell"/>
</dbReference>
<proteinExistence type="inferred from homology"/>
<dbReference type="Pfam" id="PF04413">
    <property type="entry name" value="Glycos_transf_N"/>
    <property type="match status" value="1"/>
</dbReference>
<dbReference type="InterPro" id="IPR039901">
    <property type="entry name" value="Kdotransferase"/>
</dbReference>
<dbReference type="InterPro" id="IPR007507">
    <property type="entry name" value="Glycos_transf_N"/>
</dbReference>
<dbReference type="Proteomes" id="UP000193623">
    <property type="component" value="Unassembled WGS sequence"/>
</dbReference>
<evidence type="ECO:0000256" key="9">
    <source>
        <dbReference type="RuleBase" id="RU365103"/>
    </source>
</evidence>
<sequence>MILRVFSITYRLIWLVLTPLVLVYIWHRGRRDPDYRAHLGERFGHYPDLPQNGIWIHAVSLGEVRSAVPLARALLAKGEVIIFTHFTPAGRREAHKVFADDIAAGRVASVWVPLDMRWVFGRFFRACRPKMGLTMEIEIWPAMVLSARAKGVPLYMCNAQYPSKSLDRDSRNLRLRQKIMGKFAGAFVKSQLQADRFASVAVPNINITGELRFDQPIPPALLTAAEALRPRLTRPVVTFASAVEGEDDIYIDAIKTLVSHPHAPLIVYVPRAPERFDTVAEMLRDAGLSVARRSAVFDADLAVTQWPTPLPDVLLGDSLGEMYFYLSLADRVVVGGGFHPHGAHNIIEPLAVGKPVVTGPTTYTIEYPFVEAEAAGVVKSVNDANELADVLSGPPWTTDRDMRAFMAAHSGAADRTARAIFSEIAGRPNSH</sequence>
<dbReference type="Gene3D" id="3.40.50.11720">
    <property type="entry name" value="3-Deoxy-D-manno-octulosonic-acid transferase, N-terminal domain"/>
    <property type="match status" value="1"/>
</dbReference>
<dbReference type="Gene3D" id="3.40.50.2000">
    <property type="entry name" value="Glycogen Phosphorylase B"/>
    <property type="match status" value="1"/>
</dbReference>
<comment type="similarity">
    <text evidence="9">Belongs to the glycosyltransferase group 1 family.</text>
</comment>
<keyword evidence="9" id="KW-1003">Cell membrane</keyword>
<keyword evidence="9" id="KW-0472">Membrane</keyword>
<dbReference type="PANTHER" id="PTHR42755:SF1">
    <property type="entry name" value="3-DEOXY-D-MANNO-OCTULOSONIC ACID TRANSFERASE, MITOCHONDRIAL-RELATED"/>
    <property type="match status" value="1"/>
</dbReference>
<dbReference type="UniPathway" id="UPA00958"/>
<comment type="function">
    <text evidence="1 9">Involved in lipopolysaccharide (LPS) biosynthesis. Catalyzes the transfer of 3-deoxy-D-manno-octulosonate (Kdo) residue(s) from CMP-Kdo to lipid IV(A), the tetraacyldisaccharide-1,4'-bisphosphate precursor of lipid A.</text>
</comment>
<evidence type="ECO:0000256" key="1">
    <source>
        <dbReference type="ARBA" id="ARBA00003394"/>
    </source>
</evidence>
<evidence type="ECO:0000313" key="11">
    <source>
        <dbReference type="EMBL" id="SLN43089.1"/>
    </source>
</evidence>
<gene>
    <name evidence="11" type="primary">waaA_2</name>
    <name evidence="11" type="ORF">PSJ8397_02200</name>
</gene>
<name>A0A1Y5SMN0_9RHOB</name>
<accession>A0A1Y5SMN0</accession>
<keyword evidence="9" id="KW-1133">Transmembrane helix</keyword>
<dbReference type="GO" id="GO:0043842">
    <property type="term" value="F:Kdo transferase activity"/>
    <property type="evidence" value="ECO:0007669"/>
    <property type="project" value="UniProtKB-EC"/>
</dbReference>
<protein>
    <recommendedName>
        <fullName evidence="4 9">3-deoxy-D-manno-octulosonic acid transferase</fullName>
        <shortName evidence="9">Kdo transferase</shortName>
        <ecNumber evidence="3 9">2.4.99.12</ecNumber>
    </recommendedName>
    <alternativeName>
        <fullName evidence="6 9">Lipid IV(A) 3-deoxy-D-manno-octulosonic acid transferase</fullName>
    </alternativeName>
</protein>
<comment type="pathway">
    <text evidence="2 9">Bacterial outer membrane biogenesis; LPS core biosynthesis.</text>
</comment>
<keyword evidence="5 9" id="KW-0808">Transferase</keyword>
<evidence type="ECO:0000313" key="12">
    <source>
        <dbReference type="Proteomes" id="UP000193623"/>
    </source>
</evidence>
<dbReference type="EC" id="2.4.99.12" evidence="3 9"/>
<dbReference type="InterPro" id="IPR038107">
    <property type="entry name" value="Glycos_transf_N_sf"/>
</dbReference>
<dbReference type="PANTHER" id="PTHR42755">
    <property type="entry name" value="3-DEOXY-MANNO-OCTULOSONATE CYTIDYLYLTRANSFERASE"/>
    <property type="match status" value="1"/>
</dbReference>
<feature type="domain" description="3-deoxy-D-manno-octulosonic-acid transferase N-terminal" evidence="10">
    <location>
        <begin position="38"/>
        <end position="215"/>
    </location>
</feature>
<dbReference type="EMBL" id="FWFT01000003">
    <property type="protein sequence ID" value="SLN43089.1"/>
    <property type="molecule type" value="Genomic_DNA"/>
</dbReference>
<feature type="active site" description="Proton acceptor" evidence="8">
    <location>
        <position position="63"/>
    </location>
</feature>
<feature type="transmembrane region" description="Helical" evidence="9">
    <location>
        <begin position="6"/>
        <end position="26"/>
    </location>
</feature>
<keyword evidence="9" id="KW-0812">Transmembrane</keyword>
<keyword evidence="11" id="KW-0328">Glycosyltransferase</keyword>
<evidence type="ECO:0000259" key="10">
    <source>
        <dbReference type="Pfam" id="PF04413"/>
    </source>
</evidence>
<keyword evidence="9" id="KW-0448">Lipopolysaccharide biosynthesis</keyword>
<dbReference type="GO" id="GO:0009244">
    <property type="term" value="P:lipopolysaccharide core region biosynthetic process"/>
    <property type="evidence" value="ECO:0007669"/>
    <property type="project" value="UniProtKB-UniRule"/>
</dbReference>
<dbReference type="SUPFAM" id="SSF53756">
    <property type="entry name" value="UDP-Glycosyltransferase/glycogen phosphorylase"/>
    <property type="match status" value="1"/>
</dbReference>
<keyword evidence="12" id="KW-1185">Reference proteome</keyword>
<organism evidence="11 12">
    <name type="scientific">Pseudooctadecabacter jejudonensis</name>
    <dbReference type="NCBI Taxonomy" id="1391910"/>
    <lineage>
        <taxon>Bacteria</taxon>
        <taxon>Pseudomonadati</taxon>
        <taxon>Pseudomonadota</taxon>
        <taxon>Alphaproteobacteria</taxon>
        <taxon>Rhodobacterales</taxon>
        <taxon>Paracoccaceae</taxon>
        <taxon>Pseudooctadecabacter</taxon>
    </lineage>
</organism>